<sequence>MKQTYIGGIQRFSTEDGPGIRTTVFFKGCPLHCRWCHNPELLDPSYTLMYREKDCIRCGSCIRSCPEKALSFQAERVVIDHRKCKQCGRCVEACCTGALYTKSKTYSLDELLATLQKDADYYAISGGGVTFSGGEVLAHADYVCTVAEAVRKAGYTLAIETSGYGKREDLSALASLCDYILFDLKHMDRQAHKTYVGVDPERIWSNLEALARDERMREKIVIRVPQIHKINDDEANMYALRDYMQQLQLHEVHLLPYHNMGVSKAREAGIEQEQFVTPPDEILERNRSILAATGLTVLVMGHEE</sequence>
<comment type="cofactor">
    <cofactor evidence="1">
        <name>[4Fe-4S] cluster</name>
        <dbReference type="ChEBI" id="CHEBI:49883"/>
    </cofactor>
</comment>
<dbReference type="PROSITE" id="PS00198">
    <property type="entry name" value="4FE4S_FER_1"/>
    <property type="match status" value="1"/>
</dbReference>
<evidence type="ECO:0000256" key="9">
    <source>
        <dbReference type="ARBA" id="ARBA00047365"/>
    </source>
</evidence>
<evidence type="ECO:0000256" key="7">
    <source>
        <dbReference type="ARBA" id="ARBA00023004"/>
    </source>
</evidence>
<keyword evidence="5" id="KW-0479">Metal-binding</keyword>
<dbReference type="InterPro" id="IPR012839">
    <property type="entry name" value="Organic_radical_activase"/>
</dbReference>
<dbReference type="InterPro" id="IPR017900">
    <property type="entry name" value="4Fe4S_Fe_S_CS"/>
</dbReference>
<dbReference type="PANTHER" id="PTHR30352">
    <property type="entry name" value="PYRUVATE FORMATE-LYASE-ACTIVATING ENZYME"/>
    <property type="match status" value="1"/>
</dbReference>
<gene>
    <name evidence="12" type="ORF">H8J70_08215</name>
</gene>
<dbReference type="NCBIfam" id="TIGR02494">
    <property type="entry name" value="PFLE_PFLC"/>
    <property type="match status" value="1"/>
</dbReference>
<feature type="domain" description="Radical SAM core" evidence="11">
    <location>
        <begin position="15"/>
        <end position="292"/>
    </location>
</feature>
<protein>
    <submittedName>
        <fullName evidence="12">Glycyl-radical enzyme activating protein</fullName>
    </submittedName>
</protein>
<dbReference type="Pfam" id="PF13237">
    <property type="entry name" value="Fer4_10"/>
    <property type="match status" value="1"/>
</dbReference>
<keyword evidence="13" id="KW-1185">Reference proteome</keyword>
<dbReference type="SFLD" id="SFLDG01066">
    <property type="entry name" value="organic_radical-activating_enz"/>
    <property type="match status" value="1"/>
</dbReference>
<evidence type="ECO:0000256" key="6">
    <source>
        <dbReference type="ARBA" id="ARBA00023002"/>
    </source>
</evidence>
<feature type="domain" description="4Fe-4S ferredoxin-type" evidence="10">
    <location>
        <begin position="46"/>
        <end position="75"/>
    </location>
</feature>
<dbReference type="InterPro" id="IPR034457">
    <property type="entry name" value="Organic_radical-activating"/>
</dbReference>
<dbReference type="PANTHER" id="PTHR30352:SF4">
    <property type="entry name" value="PYRUVATE FORMATE-LYASE 2-ACTIVATING ENZYME"/>
    <property type="match status" value="1"/>
</dbReference>
<dbReference type="InterPro" id="IPR058240">
    <property type="entry name" value="rSAM_sf"/>
</dbReference>
<dbReference type="SUPFAM" id="SSF54862">
    <property type="entry name" value="4Fe-4S ferredoxins"/>
    <property type="match status" value="1"/>
</dbReference>
<keyword evidence="7" id="KW-0408">Iron</keyword>
<accession>A0ABR6VIW1</accession>
<dbReference type="InterPro" id="IPR001989">
    <property type="entry name" value="Radical_activat_CS"/>
</dbReference>
<evidence type="ECO:0000256" key="5">
    <source>
        <dbReference type="ARBA" id="ARBA00022723"/>
    </source>
</evidence>
<dbReference type="RefSeq" id="WP_186503474.1">
    <property type="nucleotide sequence ID" value="NZ_JACOGK010000022.1"/>
</dbReference>
<evidence type="ECO:0000313" key="12">
    <source>
        <dbReference type="EMBL" id="MBC3537235.1"/>
    </source>
</evidence>
<keyword evidence="3" id="KW-0004">4Fe-4S</keyword>
<dbReference type="Gene3D" id="3.20.20.70">
    <property type="entry name" value="Aldolase class I"/>
    <property type="match status" value="1"/>
</dbReference>
<dbReference type="InterPro" id="IPR017896">
    <property type="entry name" value="4Fe4S_Fe-S-bd"/>
</dbReference>
<proteinExistence type="inferred from homology"/>
<keyword evidence="4" id="KW-0949">S-adenosyl-L-methionine</keyword>
<organism evidence="12 13">
    <name type="scientific">Megasphaera hominis</name>
    <dbReference type="NCBI Taxonomy" id="159836"/>
    <lineage>
        <taxon>Bacteria</taxon>
        <taxon>Bacillati</taxon>
        <taxon>Bacillota</taxon>
        <taxon>Negativicutes</taxon>
        <taxon>Veillonellales</taxon>
        <taxon>Veillonellaceae</taxon>
        <taxon>Megasphaera</taxon>
    </lineage>
</organism>
<feature type="domain" description="4Fe-4S ferredoxin-type" evidence="10">
    <location>
        <begin position="76"/>
        <end position="104"/>
    </location>
</feature>
<dbReference type="PROSITE" id="PS01087">
    <property type="entry name" value="RADICAL_ACTIVATING"/>
    <property type="match status" value="1"/>
</dbReference>
<dbReference type="InterPro" id="IPR040074">
    <property type="entry name" value="BssD/PflA/YjjW"/>
</dbReference>
<evidence type="ECO:0000259" key="11">
    <source>
        <dbReference type="PROSITE" id="PS51918"/>
    </source>
</evidence>
<dbReference type="Proteomes" id="UP000606870">
    <property type="component" value="Unassembled WGS sequence"/>
</dbReference>
<dbReference type="PROSITE" id="PS51918">
    <property type="entry name" value="RADICAL_SAM"/>
    <property type="match status" value="1"/>
</dbReference>
<reference evidence="12 13" key="1">
    <citation type="submission" date="2020-08" db="EMBL/GenBank/DDBJ databases">
        <authorList>
            <person name="Liu C."/>
            <person name="Sun Q."/>
        </authorList>
    </citation>
    <scope>NUCLEOTIDE SEQUENCE [LARGE SCALE GENOMIC DNA]</scope>
    <source>
        <strain evidence="12 13">NSJ-59</strain>
    </source>
</reference>
<evidence type="ECO:0000313" key="13">
    <source>
        <dbReference type="Proteomes" id="UP000606870"/>
    </source>
</evidence>
<dbReference type="SUPFAM" id="SSF102114">
    <property type="entry name" value="Radical SAM enzymes"/>
    <property type="match status" value="1"/>
</dbReference>
<dbReference type="EMBL" id="JACOGK010000022">
    <property type="protein sequence ID" value="MBC3537235.1"/>
    <property type="molecule type" value="Genomic_DNA"/>
</dbReference>
<comment type="catalytic activity">
    <reaction evidence="9">
        <text>glycyl-[protein] + reduced [flavodoxin] + S-adenosyl-L-methionine = glycin-2-yl radical-[protein] + semiquinone [flavodoxin] + 5'-deoxyadenosine + L-methionine + H(+)</text>
        <dbReference type="Rhea" id="RHEA:61976"/>
        <dbReference type="Rhea" id="RHEA-COMP:10622"/>
        <dbReference type="Rhea" id="RHEA-COMP:14480"/>
        <dbReference type="Rhea" id="RHEA-COMP:15993"/>
        <dbReference type="Rhea" id="RHEA-COMP:15994"/>
        <dbReference type="ChEBI" id="CHEBI:15378"/>
        <dbReference type="ChEBI" id="CHEBI:17319"/>
        <dbReference type="ChEBI" id="CHEBI:29947"/>
        <dbReference type="ChEBI" id="CHEBI:32722"/>
        <dbReference type="ChEBI" id="CHEBI:57618"/>
        <dbReference type="ChEBI" id="CHEBI:57844"/>
        <dbReference type="ChEBI" id="CHEBI:59789"/>
        <dbReference type="ChEBI" id="CHEBI:140311"/>
    </reaction>
</comment>
<dbReference type="InterPro" id="IPR007197">
    <property type="entry name" value="rSAM"/>
</dbReference>
<comment type="similarity">
    <text evidence="2">Belongs to the organic radical-activating enzymes family.</text>
</comment>
<evidence type="ECO:0000256" key="8">
    <source>
        <dbReference type="ARBA" id="ARBA00023014"/>
    </source>
</evidence>
<dbReference type="InterPro" id="IPR013785">
    <property type="entry name" value="Aldolase_TIM"/>
</dbReference>
<dbReference type="Pfam" id="PF04055">
    <property type="entry name" value="Radical_SAM"/>
    <property type="match status" value="1"/>
</dbReference>
<dbReference type="SFLD" id="SFLDG01118">
    <property type="entry name" value="activating_enzymes__group_2"/>
    <property type="match status" value="1"/>
</dbReference>
<evidence type="ECO:0000256" key="1">
    <source>
        <dbReference type="ARBA" id="ARBA00001966"/>
    </source>
</evidence>
<evidence type="ECO:0000256" key="3">
    <source>
        <dbReference type="ARBA" id="ARBA00022485"/>
    </source>
</evidence>
<evidence type="ECO:0000256" key="2">
    <source>
        <dbReference type="ARBA" id="ARBA00009777"/>
    </source>
</evidence>
<keyword evidence="6" id="KW-0560">Oxidoreductase</keyword>
<dbReference type="SFLD" id="SFLDS00029">
    <property type="entry name" value="Radical_SAM"/>
    <property type="match status" value="1"/>
</dbReference>
<dbReference type="PROSITE" id="PS51379">
    <property type="entry name" value="4FE4S_FER_2"/>
    <property type="match status" value="2"/>
</dbReference>
<dbReference type="Gene3D" id="3.30.70.20">
    <property type="match status" value="1"/>
</dbReference>
<name>A0ABR6VIW1_9FIRM</name>
<comment type="caution">
    <text evidence="12">The sequence shown here is derived from an EMBL/GenBank/DDBJ whole genome shotgun (WGS) entry which is preliminary data.</text>
</comment>
<dbReference type="PIRSF" id="PIRSF000371">
    <property type="entry name" value="PFL_act_enz"/>
    <property type="match status" value="1"/>
</dbReference>
<evidence type="ECO:0000259" key="10">
    <source>
        <dbReference type="PROSITE" id="PS51379"/>
    </source>
</evidence>
<evidence type="ECO:0000256" key="4">
    <source>
        <dbReference type="ARBA" id="ARBA00022691"/>
    </source>
</evidence>
<keyword evidence="8" id="KW-0411">Iron-sulfur</keyword>